<sequence>MPFIIMYIKKQNILLRSRVCFFILSFSSWIKTRIESHINNMEKDMIILSIVVGLWIIQFILFKDQRTKEDRTSRDLSLTLVQAGFLLCIGASLLFSNLYIGEGNLLLKKVSIVLLVIGIAIRYWAYSVMRQYFSRTIHPHKDRPLISYGPYRFARHPFHVGLFLITLGLCVFICGHIFAVIIVFPVFGSILHYRMSLEEKVLQQKYGEIYQSWCRRRFRLFPFLY</sequence>
<feature type="transmembrane region" description="Helical" evidence="5">
    <location>
        <begin position="83"/>
        <end position="100"/>
    </location>
</feature>
<keyword evidence="6" id="KW-0808">Transferase</keyword>
<keyword evidence="3 5" id="KW-1133">Transmembrane helix</keyword>
<dbReference type="Proteomes" id="UP000290649">
    <property type="component" value="Unassembled WGS sequence"/>
</dbReference>
<evidence type="ECO:0000256" key="3">
    <source>
        <dbReference type="ARBA" id="ARBA00022989"/>
    </source>
</evidence>
<organism evidence="6 7">
    <name type="scientific">Anaerobacillus alkaliphilus</name>
    <dbReference type="NCBI Taxonomy" id="1548597"/>
    <lineage>
        <taxon>Bacteria</taxon>
        <taxon>Bacillati</taxon>
        <taxon>Bacillota</taxon>
        <taxon>Bacilli</taxon>
        <taxon>Bacillales</taxon>
        <taxon>Bacillaceae</taxon>
        <taxon>Anaerobacillus</taxon>
    </lineage>
</organism>
<dbReference type="PANTHER" id="PTHR12714:SF9">
    <property type="entry name" value="PROTEIN-S-ISOPRENYLCYSTEINE O-METHYLTRANSFERASE"/>
    <property type="match status" value="1"/>
</dbReference>
<dbReference type="Pfam" id="PF04140">
    <property type="entry name" value="ICMT"/>
    <property type="match status" value="1"/>
</dbReference>
<keyword evidence="6" id="KW-0489">Methyltransferase</keyword>
<evidence type="ECO:0000256" key="2">
    <source>
        <dbReference type="ARBA" id="ARBA00022692"/>
    </source>
</evidence>
<dbReference type="OrthoDB" id="5471300at2"/>
<keyword evidence="7" id="KW-1185">Reference proteome</keyword>
<gene>
    <name evidence="6" type="ORF">DS745_09905</name>
</gene>
<keyword evidence="4 5" id="KW-0472">Membrane</keyword>
<comment type="caution">
    <text evidence="6">The sequence shown here is derived from an EMBL/GenBank/DDBJ whole genome shotgun (WGS) entry which is preliminary data.</text>
</comment>
<dbReference type="EMBL" id="QOUX01000032">
    <property type="protein sequence ID" value="RXJ01780.1"/>
    <property type="molecule type" value="Genomic_DNA"/>
</dbReference>
<evidence type="ECO:0000256" key="4">
    <source>
        <dbReference type="ARBA" id="ARBA00023136"/>
    </source>
</evidence>
<accession>A0A4Q0VWB3</accession>
<dbReference type="GO" id="GO:0004671">
    <property type="term" value="F:protein C-terminal S-isoprenylcysteine carboxyl O-methyltransferase activity"/>
    <property type="evidence" value="ECO:0007669"/>
    <property type="project" value="InterPro"/>
</dbReference>
<comment type="subcellular location">
    <subcellularLocation>
        <location evidence="1">Membrane</location>
        <topology evidence="1">Multi-pass membrane protein</topology>
    </subcellularLocation>
</comment>
<feature type="transmembrane region" description="Helical" evidence="5">
    <location>
        <begin position="45"/>
        <end position="62"/>
    </location>
</feature>
<dbReference type="PANTHER" id="PTHR12714">
    <property type="entry name" value="PROTEIN-S ISOPRENYLCYSTEINE O-METHYLTRANSFERASE"/>
    <property type="match status" value="1"/>
</dbReference>
<dbReference type="AlphaFoldDB" id="A0A4Q0VWB3"/>
<dbReference type="GO" id="GO:0016020">
    <property type="term" value="C:membrane"/>
    <property type="evidence" value="ECO:0007669"/>
    <property type="project" value="UniProtKB-SubCell"/>
</dbReference>
<keyword evidence="2 5" id="KW-0812">Transmembrane</keyword>
<reference evidence="6 7" key="1">
    <citation type="journal article" date="2019" name="Int. J. Syst. Evol. Microbiol.">
        <title>Anaerobacillus alkaliphilus sp. nov., a novel alkaliphilic and moderately halophilic bacterium.</title>
        <authorList>
            <person name="Borsodi A.K."/>
            <person name="Aszalos J.M."/>
            <person name="Bihari P."/>
            <person name="Nagy I."/>
            <person name="Schumann P."/>
            <person name="Sproer C."/>
            <person name="Kovacs A.L."/>
            <person name="Boka K."/>
            <person name="Dobosy P."/>
            <person name="Ovari M."/>
            <person name="Szili-Kovacs T."/>
            <person name="Toth E."/>
        </authorList>
    </citation>
    <scope>NUCLEOTIDE SEQUENCE [LARGE SCALE GENOMIC DNA]</scope>
    <source>
        <strain evidence="6 7">B16-10</strain>
    </source>
</reference>
<protein>
    <submittedName>
        <fullName evidence="6">Isoprenylcysteine carboxylmethyltransferase family protein</fullName>
    </submittedName>
</protein>
<feature type="transmembrane region" description="Helical" evidence="5">
    <location>
        <begin position="106"/>
        <end position="125"/>
    </location>
</feature>
<dbReference type="InterPro" id="IPR007269">
    <property type="entry name" value="ICMT_MeTrfase"/>
</dbReference>
<dbReference type="GO" id="GO:0032259">
    <property type="term" value="P:methylation"/>
    <property type="evidence" value="ECO:0007669"/>
    <property type="project" value="UniProtKB-KW"/>
</dbReference>
<name>A0A4Q0VWB3_9BACI</name>
<evidence type="ECO:0000256" key="1">
    <source>
        <dbReference type="ARBA" id="ARBA00004141"/>
    </source>
</evidence>
<evidence type="ECO:0000313" key="6">
    <source>
        <dbReference type="EMBL" id="RXJ01780.1"/>
    </source>
</evidence>
<evidence type="ECO:0000256" key="5">
    <source>
        <dbReference type="SAM" id="Phobius"/>
    </source>
</evidence>
<evidence type="ECO:0000313" key="7">
    <source>
        <dbReference type="Proteomes" id="UP000290649"/>
    </source>
</evidence>
<proteinExistence type="predicted"/>
<feature type="transmembrane region" description="Helical" evidence="5">
    <location>
        <begin position="12"/>
        <end position="30"/>
    </location>
</feature>
<feature type="transmembrane region" description="Helical" evidence="5">
    <location>
        <begin position="162"/>
        <end position="187"/>
    </location>
</feature>
<dbReference type="Gene3D" id="1.20.120.1630">
    <property type="match status" value="1"/>
</dbReference>